<protein>
    <submittedName>
        <fullName evidence="2">Uncharacterized protein</fullName>
    </submittedName>
</protein>
<feature type="transmembrane region" description="Helical" evidence="1">
    <location>
        <begin position="15"/>
        <end position="35"/>
    </location>
</feature>
<evidence type="ECO:0000256" key="1">
    <source>
        <dbReference type="SAM" id="Phobius"/>
    </source>
</evidence>
<dbReference type="EMBL" id="JBCGDO010000027">
    <property type="protein sequence ID" value="MEM0543822.1"/>
    <property type="molecule type" value="Genomic_DNA"/>
</dbReference>
<keyword evidence="3" id="KW-1185">Reference proteome</keyword>
<evidence type="ECO:0000313" key="3">
    <source>
        <dbReference type="Proteomes" id="UP001460072"/>
    </source>
</evidence>
<feature type="transmembrane region" description="Helical" evidence="1">
    <location>
        <begin position="209"/>
        <end position="228"/>
    </location>
</feature>
<evidence type="ECO:0000313" key="2">
    <source>
        <dbReference type="EMBL" id="MEM0543822.1"/>
    </source>
</evidence>
<proteinExistence type="predicted"/>
<reference evidence="2 3" key="1">
    <citation type="submission" date="2024-03" db="EMBL/GenBank/DDBJ databases">
        <title>Two novel species of the genus Flavobacterium exhibiting potentially degradation of complex polysaccharides.</title>
        <authorList>
            <person name="Lian X."/>
        </authorList>
    </citation>
    <scope>NUCLEOTIDE SEQUENCE [LARGE SCALE GENOMIC DNA]</scope>
    <source>
        <strain evidence="3">j3</strain>
    </source>
</reference>
<dbReference type="Proteomes" id="UP001460072">
    <property type="component" value="Unassembled WGS sequence"/>
</dbReference>
<keyword evidence="1" id="KW-1133">Transmembrane helix</keyword>
<accession>A0ABU9N817</accession>
<keyword evidence="1" id="KW-0472">Membrane</keyword>
<gene>
    <name evidence="2" type="ORF">WFZ85_14475</name>
</gene>
<keyword evidence="1" id="KW-0812">Transmembrane</keyword>
<organism evidence="2 3">
    <name type="scientific">Flavobacterium aureirubrum</name>
    <dbReference type="NCBI Taxonomy" id="3133147"/>
    <lineage>
        <taxon>Bacteria</taxon>
        <taxon>Pseudomonadati</taxon>
        <taxon>Bacteroidota</taxon>
        <taxon>Flavobacteriia</taxon>
        <taxon>Flavobacteriales</taxon>
        <taxon>Flavobacteriaceae</taxon>
        <taxon>Flavobacterium</taxon>
    </lineage>
</organism>
<name>A0ABU9N817_9FLAO</name>
<comment type="caution">
    <text evidence="2">The sequence shown here is derived from an EMBL/GenBank/DDBJ whole genome shotgun (WGS) entry which is preliminary data.</text>
</comment>
<feature type="transmembrane region" description="Helical" evidence="1">
    <location>
        <begin position="248"/>
        <end position="269"/>
    </location>
</feature>
<dbReference type="RefSeq" id="WP_342696997.1">
    <property type="nucleotide sequence ID" value="NZ_JBCGDO010000027.1"/>
</dbReference>
<sequence>MTNTTNKPWYKKTEFTVTLFGIIAPFLITYLINVFDKDTKQISIVYSDIDPIISESKDIVSDLKITYDSSDVENISKITFKIKNSGTLCLTKNDFIDGPININIQYLNGAKSIILQANEKENANQQNSSLVFKNKPNSSEIIYNPSLLNPKDEITIDAYILNTPNIKISSKGKILDGEILGPIPIQKKDTKIGYKSFIQSWVSLFGNEWFSIVFDIILFIILALSTIFQLSMSTERQHIEVKQLLKVMGFTTGTISVFLIIMIVSTLLYF</sequence>